<keyword evidence="2" id="KW-1185">Reference proteome</keyword>
<dbReference type="NCBIfam" id="NF033491">
    <property type="entry name" value="BA3454_fam"/>
    <property type="match status" value="1"/>
</dbReference>
<dbReference type="InterPro" id="IPR049728">
    <property type="entry name" value="BA3454-like"/>
</dbReference>
<name>A0ABZ2CJX7_9BACI</name>
<dbReference type="EMBL" id="CP137640">
    <property type="protein sequence ID" value="WVX83416.1"/>
    <property type="molecule type" value="Genomic_DNA"/>
</dbReference>
<organism evidence="1 2">
    <name type="scientific">Niallia oryzisoli</name>
    <dbReference type="NCBI Taxonomy" id="1737571"/>
    <lineage>
        <taxon>Bacteria</taxon>
        <taxon>Bacillati</taxon>
        <taxon>Bacillota</taxon>
        <taxon>Bacilli</taxon>
        <taxon>Bacillales</taxon>
        <taxon>Bacillaceae</taxon>
        <taxon>Niallia</taxon>
    </lineage>
</organism>
<accession>A0ABZ2CJX7</accession>
<sequence length="43" mass="5128">MIEVMVNVEYKGRNYRTNVIAYKGTPEDEILRLAKKQVIEQWT</sequence>
<evidence type="ECO:0000313" key="2">
    <source>
        <dbReference type="Proteomes" id="UP001357223"/>
    </source>
</evidence>
<dbReference type="Proteomes" id="UP001357223">
    <property type="component" value="Chromosome"/>
</dbReference>
<proteinExistence type="predicted"/>
<gene>
    <name evidence="1" type="ORF">R4Z09_10685</name>
</gene>
<evidence type="ECO:0000313" key="1">
    <source>
        <dbReference type="EMBL" id="WVX83416.1"/>
    </source>
</evidence>
<dbReference type="RefSeq" id="WP_338452300.1">
    <property type="nucleotide sequence ID" value="NZ_CP137640.1"/>
</dbReference>
<protein>
    <submittedName>
        <fullName evidence="1">BA3454 family stress response protein</fullName>
    </submittedName>
</protein>
<reference evidence="1 2" key="1">
    <citation type="submission" date="2023-10" db="EMBL/GenBank/DDBJ databases">
        <title>Niallia locisalis sp.nov. isolated from a salt pond sample.</title>
        <authorList>
            <person name="Li X.-J."/>
            <person name="Dong L."/>
        </authorList>
    </citation>
    <scope>NUCLEOTIDE SEQUENCE [LARGE SCALE GENOMIC DNA]</scope>
    <source>
        <strain evidence="1 2">DSM 29761</strain>
    </source>
</reference>